<evidence type="ECO:0000313" key="4">
    <source>
        <dbReference type="Proteomes" id="UP000249645"/>
    </source>
</evidence>
<feature type="coiled-coil region" evidence="1">
    <location>
        <begin position="141"/>
        <end position="168"/>
    </location>
</feature>
<evidence type="ECO:0000256" key="2">
    <source>
        <dbReference type="SAM" id="Phobius"/>
    </source>
</evidence>
<evidence type="ECO:0008006" key="5">
    <source>
        <dbReference type="Google" id="ProtNLM"/>
    </source>
</evidence>
<keyword evidence="2" id="KW-0812">Transmembrane</keyword>
<reference evidence="3 4" key="1">
    <citation type="submission" date="2017-11" db="EMBL/GenBank/DDBJ databases">
        <title>Infants hospitalized years apart are colonized by the same room-sourced microbial strains.</title>
        <authorList>
            <person name="Brooks B."/>
            <person name="Olm M.R."/>
            <person name="Firek B.A."/>
            <person name="Baker R."/>
            <person name="Thomas B.C."/>
            <person name="Morowitz M.J."/>
            <person name="Banfield J.F."/>
        </authorList>
    </citation>
    <scope>NUCLEOTIDE SEQUENCE [LARGE SCALE GENOMIC DNA]</scope>
    <source>
        <strain evidence="3">S2_009_000_R2_76</strain>
    </source>
</reference>
<dbReference type="Proteomes" id="UP000249645">
    <property type="component" value="Unassembled WGS sequence"/>
</dbReference>
<feature type="transmembrane region" description="Helical" evidence="2">
    <location>
        <begin position="15"/>
        <end position="37"/>
    </location>
</feature>
<comment type="caution">
    <text evidence="3">The sequence shown here is derived from an EMBL/GenBank/DDBJ whole genome shotgun (WGS) entry which is preliminary data.</text>
</comment>
<organism evidence="3 4">
    <name type="scientific">Pseudopedobacter saltans</name>
    <dbReference type="NCBI Taxonomy" id="151895"/>
    <lineage>
        <taxon>Bacteria</taxon>
        <taxon>Pseudomonadati</taxon>
        <taxon>Bacteroidota</taxon>
        <taxon>Sphingobacteriia</taxon>
        <taxon>Sphingobacteriales</taxon>
        <taxon>Sphingobacteriaceae</taxon>
        <taxon>Pseudopedobacter</taxon>
    </lineage>
</organism>
<dbReference type="AlphaFoldDB" id="A0A2W5EQP6"/>
<proteinExistence type="predicted"/>
<evidence type="ECO:0000313" key="3">
    <source>
        <dbReference type="EMBL" id="PZP44793.1"/>
    </source>
</evidence>
<sequence>MSQSIVNQKDRSVHFWKFFVLFLLSTGLIVAAVYFNYHLSDRETEMLRSEVKAFRIQEEAQSKFASTMEDAKKLIDSLSLPGVPVNFIDQQASDKIKQLSSTQYVDSSIYGALNRSIVNTLLQYEKYTLKVVNYGNAPKDLEELKLKYDQSQRDQEELKKNLDNCRALLNSNTGD</sequence>
<name>A0A2W5EQP6_9SPHI</name>
<evidence type="ECO:0000256" key="1">
    <source>
        <dbReference type="SAM" id="Coils"/>
    </source>
</evidence>
<dbReference type="Pfam" id="PF17561">
    <property type="entry name" value="TssO"/>
    <property type="match status" value="1"/>
</dbReference>
<keyword evidence="2" id="KW-0472">Membrane</keyword>
<dbReference type="EMBL" id="QFOI01000299">
    <property type="protein sequence ID" value="PZP44793.1"/>
    <property type="molecule type" value="Genomic_DNA"/>
</dbReference>
<protein>
    <recommendedName>
        <fullName evidence="5">Type VI secretion system transmembrane protein TssO</fullName>
    </recommendedName>
</protein>
<accession>A0A2W5EQP6</accession>
<keyword evidence="1" id="KW-0175">Coiled coil</keyword>
<dbReference type="InterPro" id="IPR039449">
    <property type="entry name" value="TssO"/>
</dbReference>
<keyword evidence="2" id="KW-1133">Transmembrane helix</keyword>
<gene>
    <name evidence="3" type="ORF">DI598_14100</name>
</gene>